<dbReference type="Proteomes" id="UP000886523">
    <property type="component" value="Unassembled WGS sequence"/>
</dbReference>
<dbReference type="InterPro" id="IPR029058">
    <property type="entry name" value="AB_hydrolase_fold"/>
</dbReference>
<proteinExistence type="predicted"/>
<evidence type="ECO:0000313" key="2">
    <source>
        <dbReference type="Proteomes" id="UP000886523"/>
    </source>
</evidence>
<name>A0A9P6AKK0_9AGAM</name>
<gene>
    <name evidence="1" type="ORF">BS47DRAFT_1398494</name>
</gene>
<evidence type="ECO:0000313" key="1">
    <source>
        <dbReference type="EMBL" id="KAF9507559.1"/>
    </source>
</evidence>
<accession>A0A9P6AKK0</accession>
<sequence>MFNSGRFRWDDSLDLYQEGTSHLFPEEWCVIVLMHLLERASLPCFPLHSLPFYERIHYKDIKLAAARAWSRWEMATSRLHLDQGSSQRVGKDDWAMLKTAYDMKKAWPEITLHFTRAGHSAREPETEKLLVEGRLASL</sequence>
<dbReference type="OrthoDB" id="10249433at2759"/>
<dbReference type="EMBL" id="MU129077">
    <property type="protein sequence ID" value="KAF9507559.1"/>
    <property type="molecule type" value="Genomic_DNA"/>
</dbReference>
<organism evidence="1 2">
    <name type="scientific">Hydnum rufescens UP504</name>
    <dbReference type="NCBI Taxonomy" id="1448309"/>
    <lineage>
        <taxon>Eukaryota</taxon>
        <taxon>Fungi</taxon>
        <taxon>Dikarya</taxon>
        <taxon>Basidiomycota</taxon>
        <taxon>Agaricomycotina</taxon>
        <taxon>Agaricomycetes</taxon>
        <taxon>Cantharellales</taxon>
        <taxon>Hydnaceae</taxon>
        <taxon>Hydnum</taxon>
    </lineage>
</organism>
<keyword evidence="2" id="KW-1185">Reference proteome</keyword>
<dbReference type="AlphaFoldDB" id="A0A9P6AKK0"/>
<reference evidence="1" key="1">
    <citation type="journal article" date="2020" name="Nat. Commun.">
        <title>Large-scale genome sequencing of mycorrhizal fungi provides insights into the early evolution of symbiotic traits.</title>
        <authorList>
            <person name="Miyauchi S."/>
            <person name="Kiss E."/>
            <person name="Kuo A."/>
            <person name="Drula E."/>
            <person name="Kohler A."/>
            <person name="Sanchez-Garcia M."/>
            <person name="Morin E."/>
            <person name="Andreopoulos B."/>
            <person name="Barry K.W."/>
            <person name="Bonito G."/>
            <person name="Buee M."/>
            <person name="Carver A."/>
            <person name="Chen C."/>
            <person name="Cichocki N."/>
            <person name="Clum A."/>
            <person name="Culley D."/>
            <person name="Crous P.W."/>
            <person name="Fauchery L."/>
            <person name="Girlanda M."/>
            <person name="Hayes R.D."/>
            <person name="Keri Z."/>
            <person name="LaButti K."/>
            <person name="Lipzen A."/>
            <person name="Lombard V."/>
            <person name="Magnuson J."/>
            <person name="Maillard F."/>
            <person name="Murat C."/>
            <person name="Nolan M."/>
            <person name="Ohm R.A."/>
            <person name="Pangilinan J."/>
            <person name="Pereira M.F."/>
            <person name="Perotto S."/>
            <person name="Peter M."/>
            <person name="Pfister S."/>
            <person name="Riley R."/>
            <person name="Sitrit Y."/>
            <person name="Stielow J.B."/>
            <person name="Szollosi G."/>
            <person name="Zifcakova L."/>
            <person name="Stursova M."/>
            <person name="Spatafora J.W."/>
            <person name="Tedersoo L."/>
            <person name="Vaario L.M."/>
            <person name="Yamada A."/>
            <person name="Yan M."/>
            <person name="Wang P."/>
            <person name="Xu J."/>
            <person name="Bruns T."/>
            <person name="Baldrian P."/>
            <person name="Vilgalys R."/>
            <person name="Dunand C."/>
            <person name="Henrissat B."/>
            <person name="Grigoriev I.V."/>
            <person name="Hibbett D."/>
            <person name="Nagy L.G."/>
            <person name="Martin F.M."/>
        </authorList>
    </citation>
    <scope>NUCLEOTIDE SEQUENCE</scope>
    <source>
        <strain evidence="1">UP504</strain>
    </source>
</reference>
<comment type="caution">
    <text evidence="1">The sequence shown here is derived from an EMBL/GenBank/DDBJ whole genome shotgun (WGS) entry which is preliminary data.</text>
</comment>
<dbReference type="Gene3D" id="3.40.50.1820">
    <property type="entry name" value="alpha/beta hydrolase"/>
    <property type="match status" value="1"/>
</dbReference>
<protein>
    <submittedName>
        <fullName evidence="1">Uncharacterized protein</fullName>
    </submittedName>
</protein>